<accession>A0A4Z1P1R5</accession>
<keyword evidence="3" id="KW-1185">Reference proteome</keyword>
<keyword evidence="1" id="KW-1133">Transmembrane helix</keyword>
<keyword evidence="1" id="KW-0472">Membrane</keyword>
<evidence type="ECO:0000313" key="2">
    <source>
        <dbReference type="EMBL" id="TID17774.1"/>
    </source>
</evidence>
<name>A0A4Z1P1R5_9PEZI</name>
<keyword evidence="1" id="KW-0812">Transmembrane</keyword>
<feature type="transmembrane region" description="Helical" evidence="1">
    <location>
        <begin position="27"/>
        <end position="48"/>
    </location>
</feature>
<organism evidence="2 3">
    <name type="scientific">Venturia nashicola</name>
    <dbReference type="NCBI Taxonomy" id="86259"/>
    <lineage>
        <taxon>Eukaryota</taxon>
        <taxon>Fungi</taxon>
        <taxon>Dikarya</taxon>
        <taxon>Ascomycota</taxon>
        <taxon>Pezizomycotina</taxon>
        <taxon>Dothideomycetes</taxon>
        <taxon>Pleosporomycetidae</taxon>
        <taxon>Venturiales</taxon>
        <taxon>Venturiaceae</taxon>
        <taxon>Venturia</taxon>
    </lineage>
</organism>
<protein>
    <submittedName>
        <fullName evidence="2">Uncharacterized protein</fullName>
    </submittedName>
</protein>
<comment type="caution">
    <text evidence="2">The sequence shown here is derived from an EMBL/GenBank/DDBJ whole genome shotgun (WGS) entry which is preliminary data.</text>
</comment>
<dbReference type="AlphaFoldDB" id="A0A4Z1P1R5"/>
<sequence length="80" mass="8677">MTISGDGGLSGKMSNEKFGLLCSESRFGFWGMVAVVILQTIMGACAVGEWVSNRKMGRDEDREEKGMEMGIVEVDRKGGL</sequence>
<dbReference type="Proteomes" id="UP000298493">
    <property type="component" value="Unassembled WGS sequence"/>
</dbReference>
<reference evidence="2 3" key="1">
    <citation type="submission" date="2019-04" db="EMBL/GenBank/DDBJ databases">
        <title>High contiguity whole genome sequence and gene annotation resource for two Venturia nashicola isolates.</title>
        <authorList>
            <person name="Prokchorchik M."/>
            <person name="Won K."/>
            <person name="Lee Y."/>
            <person name="Choi E.D."/>
            <person name="Segonzac C."/>
            <person name="Sohn K.H."/>
        </authorList>
    </citation>
    <scope>NUCLEOTIDE SEQUENCE [LARGE SCALE GENOMIC DNA]</scope>
    <source>
        <strain evidence="2 3">PRI2</strain>
    </source>
</reference>
<evidence type="ECO:0000256" key="1">
    <source>
        <dbReference type="SAM" id="Phobius"/>
    </source>
</evidence>
<evidence type="ECO:0000313" key="3">
    <source>
        <dbReference type="Proteomes" id="UP000298493"/>
    </source>
</evidence>
<dbReference type="OrthoDB" id="3890746at2759"/>
<dbReference type="EMBL" id="SNSC02000015">
    <property type="protein sequence ID" value="TID17774.1"/>
    <property type="molecule type" value="Genomic_DNA"/>
</dbReference>
<gene>
    <name evidence="2" type="ORF">E6O75_ATG10419</name>
</gene>
<proteinExistence type="predicted"/>